<name>A0A438PXS8_HELPX</name>
<dbReference type="AlphaFoldDB" id="A0A438PXS8"/>
<evidence type="ECO:0000313" key="4">
    <source>
        <dbReference type="Proteomes" id="UP000288766"/>
    </source>
</evidence>
<feature type="transmembrane region" description="Helical" evidence="2">
    <location>
        <begin position="183"/>
        <end position="206"/>
    </location>
</feature>
<evidence type="ECO:0000256" key="1">
    <source>
        <dbReference type="SAM" id="Coils"/>
    </source>
</evidence>
<sequence length="329" mass="35136">MPLPFILGGIALAVAGYGVKKGLDAYDDNKEAEDLHNQAQNRYKEAEIELKEKQEIAQNAFESLGALQEKIVNTSLERYKGIVDKLNIEDRASWQEIVGEESLRHLVSVCDAIVDLGTALGSVVGSAAAGAMAGFGAWGLAGLVGSASTGTAISALGGVAATNTTLAWFGGGSLAAGGLGMAGGAWVLGGIVAAPVIAVAASVFASKAKERKYDAKSYYDSVHAVCVCMESEGLTWRNIVCKAQEKEYGLHHLDEEFQEILGIVERCMQTKGLNAHTWSQEEKNQVKILMQQAETLTIIIGTPLMHDSDPLTQELKKHQQECSELMKKI</sequence>
<feature type="transmembrane region" description="Helical" evidence="2">
    <location>
        <begin position="123"/>
        <end position="144"/>
    </location>
</feature>
<comment type="caution">
    <text evidence="3">The sequence shown here is derived from an EMBL/GenBank/DDBJ whole genome shotgun (WGS) entry which is preliminary data.</text>
</comment>
<feature type="coiled-coil region" evidence="1">
    <location>
        <begin position="29"/>
        <end position="63"/>
    </location>
</feature>
<proteinExistence type="predicted"/>
<dbReference type="EMBL" id="RJEO01000001">
    <property type="protein sequence ID" value="RVY30313.1"/>
    <property type="molecule type" value="Genomic_DNA"/>
</dbReference>
<keyword evidence="2" id="KW-1133">Transmembrane helix</keyword>
<protein>
    <recommendedName>
        <fullName evidence="5">Ancestral polypeptide</fullName>
    </recommendedName>
</protein>
<accession>A0A438PXS8</accession>
<dbReference type="RefSeq" id="WP_127922980.1">
    <property type="nucleotide sequence ID" value="NZ_RJEO01000001.1"/>
</dbReference>
<feature type="transmembrane region" description="Helical" evidence="2">
    <location>
        <begin position="151"/>
        <end position="171"/>
    </location>
</feature>
<dbReference type="Proteomes" id="UP000288766">
    <property type="component" value="Unassembled WGS sequence"/>
</dbReference>
<evidence type="ECO:0000256" key="2">
    <source>
        <dbReference type="SAM" id="Phobius"/>
    </source>
</evidence>
<keyword evidence="2" id="KW-0812">Transmembrane</keyword>
<evidence type="ECO:0008006" key="5">
    <source>
        <dbReference type="Google" id="ProtNLM"/>
    </source>
</evidence>
<gene>
    <name evidence="3" type="ORF">ECC12_00120</name>
</gene>
<keyword evidence="1" id="KW-0175">Coiled coil</keyword>
<keyword evidence="2" id="KW-0472">Membrane</keyword>
<reference evidence="3 4" key="1">
    <citation type="submission" date="2018-10" db="EMBL/GenBank/DDBJ databases">
        <title>Genetic determinants and prediction of antibiotic resistance phenotypes in Helicobacter pylori.</title>
        <authorList>
            <person name="Wagner K."/>
        </authorList>
    </citation>
    <scope>NUCLEOTIDE SEQUENCE [LARGE SCALE GENOMIC DNA]</scope>
    <source>
        <strain evidence="3 4">ZH15</strain>
    </source>
</reference>
<organism evidence="3 4">
    <name type="scientific">Helicobacter pylori</name>
    <name type="common">Campylobacter pylori</name>
    <dbReference type="NCBI Taxonomy" id="210"/>
    <lineage>
        <taxon>Bacteria</taxon>
        <taxon>Pseudomonadati</taxon>
        <taxon>Campylobacterota</taxon>
        <taxon>Epsilonproteobacteria</taxon>
        <taxon>Campylobacterales</taxon>
        <taxon>Helicobacteraceae</taxon>
        <taxon>Helicobacter</taxon>
    </lineage>
</organism>
<evidence type="ECO:0000313" key="3">
    <source>
        <dbReference type="EMBL" id="RVY30313.1"/>
    </source>
</evidence>